<organism evidence="2 3">
    <name type="scientific">Microvirga aerophila</name>
    <dbReference type="NCBI Taxonomy" id="670291"/>
    <lineage>
        <taxon>Bacteria</taxon>
        <taxon>Pseudomonadati</taxon>
        <taxon>Pseudomonadota</taxon>
        <taxon>Alphaproteobacteria</taxon>
        <taxon>Hyphomicrobiales</taxon>
        <taxon>Methylobacteriaceae</taxon>
        <taxon>Microvirga</taxon>
    </lineage>
</organism>
<accession>A0A512BN46</accession>
<dbReference type="EMBL" id="BJYU01000009">
    <property type="protein sequence ID" value="GEO13386.1"/>
    <property type="molecule type" value="Genomic_DNA"/>
</dbReference>
<feature type="region of interest" description="Disordered" evidence="1">
    <location>
        <begin position="1"/>
        <end position="59"/>
    </location>
</feature>
<dbReference type="Proteomes" id="UP000321085">
    <property type="component" value="Unassembled WGS sequence"/>
</dbReference>
<protein>
    <submittedName>
        <fullName evidence="2">Uncharacterized protein</fullName>
    </submittedName>
</protein>
<proteinExistence type="predicted"/>
<evidence type="ECO:0000313" key="2">
    <source>
        <dbReference type="EMBL" id="GEO13386.1"/>
    </source>
</evidence>
<evidence type="ECO:0000313" key="3">
    <source>
        <dbReference type="Proteomes" id="UP000321085"/>
    </source>
</evidence>
<gene>
    <name evidence="2" type="ORF">MAE02_10820</name>
</gene>
<name>A0A512BN46_9HYPH</name>
<comment type="caution">
    <text evidence="2">The sequence shown here is derived from an EMBL/GenBank/DDBJ whole genome shotgun (WGS) entry which is preliminary data.</text>
</comment>
<reference evidence="2 3" key="1">
    <citation type="submission" date="2019-07" db="EMBL/GenBank/DDBJ databases">
        <title>Whole genome shotgun sequence of Microvirga aerophila NBRC 106136.</title>
        <authorList>
            <person name="Hosoyama A."/>
            <person name="Uohara A."/>
            <person name="Ohji S."/>
            <person name="Ichikawa N."/>
        </authorList>
    </citation>
    <scope>NUCLEOTIDE SEQUENCE [LARGE SCALE GENOMIC DNA]</scope>
    <source>
        <strain evidence="2 3">NBRC 106136</strain>
    </source>
</reference>
<keyword evidence="3" id="KW-1185">Reference proteome</keyword>
<evidence type="ECO:0000256" key="1">
    <source>
        <dbReference type="SAM" id="MobiDB-lite"/>
    </source>
</evidence>
<dbReference type="AlphaFoldDB" id="A0A512BN46"/>
<sequence length="59" mass="6445">MGGTGGAELTPAQDAREERAPLQDPSLKERKKRRASGRSDHPAVPKAASKNPDDVFEWM</sequence>